<dbReference type="PANTHER" id="PTHR11880">
    <property type="entry name" value="RIBOSOMAL PROTEIN S19P FAMILY MEMBER"/>
    <property type="match status" value="1"/>
</dbReference>
<dbReference type="PaxDb" id="4565-EPlTAEP00000010096"/>
<dbReference type="Gene3D" id="3.30.860.10">
    <property type="entry name" value="30s Ribosomal Protein S19, Chain A"/>
    <property type="match status" value="1"/>
</dbReference>
<protein>
    <submittedName>
        <fullName evidence="5 6">Rps19-p</fullName>
    </submittedName>
</protein>
<dbReference type="GeneID" id="34688773"/>
<evidence type="ECO:0000256" key="1">
    <source>
        <dbReference type="ARBA" id="ARBA00007345"/>
    </source>
</evidence>
<reference evidence="5" key="2">
    <citation type="journal article" date="2009" name="J. Genet.">
        <title>A complete mitochondrial genome of wheat (Triticum aestivum cv. Chinese Yumai), and fast evolving mitochondrial genes in higher plants.</title>
        <authorList>
            <person name="Cui P."/>
            <person name="Liu H."/>
            <person name="Lin Q."/>
            <person name="Ding F."/>
            <person name="Zhuo G."/>
            <person name="Hu S."/>
            <person name="Liu D."/>
            <person name="Yang W."/>
            <person name="Zhan K."/>
            <person name="Zhang A."/>
            <person name="Yu J."/>
        </authorList>
    </citation>
    <scope>NUCLEOTIDE SEQUENCE</scope>
    <source>
        <tissue evidence="5">Etiolated seedling</tissue>
    </source>
</reference>
<evidence type="ECO:0000313" key="7">
    <source>
        <dbReference type="Proteomes" id="UP000019116"/>
    </source>
</evidence>
<keyword evidence="5" id="KW-0496">Mitochondrion</keyword>
<gene>
    <name evidence="5" type="primary">rps19-p</name>
</gene>
<dbReference type="RefSeq" id="YP_009433739.1">
    <property type="nucleotide sequence ID" value="NC_036024.1"/>
</dbReference>
<dbReference type="SMR" id="Q332M6"/>
<comment type="similarity">
    <text evidence="1 4">Belongs to the universal ribosomal protein uS19 family.</text>
</comment>
<dbReference type="Pfam" id="PF00203">
    <property type="entry name" value="Ribosomal_S19"/>
    <property type="match status" value="1"/>
</dbReference>
<dbReference type="HOGENOM" id="CLU_144911_2_0_1"/>
<dbReference type="GO" id="GO:1990904">
    <property type="term" value="C:ribonucleoprotein complex"/>
    <property type="evidence" value="ECO:0007669"/>
    <property type="project" value="UniProtKB-KW"/>
</dbReference>
<dbReference type="Proteomes" id="UP000019116">
    <property type="component" value="Mitochondrion"/>
</dbReference>
<keyword evidence="2 4" id="KW-0689">Ribosomal protein</keyword>
<sequence length="65" mass="7732">RESLRSRKIWSRRSSISPEFVDCSVLIYNGKTPVRCKITEGHKFGEFAFTRRRRPYRTNRGKGKK</sequence>
<dbReference type="GO" id="GO:0006412">
    <property type="term" value="P:translation"/>
    <property type="evidence" value="ECO:0007669"/>
    <property type="project" value="InterPro"/>
</dbReference>
<dbReference type="InterPro" id="IPR002222">
    <property type="entry name" value="Ribosomal_uS19"/>
</dbReference>
<reference evidence="6 7" key="1">
    <citation type="journal article" date="2005" name="Nucleic Acids Res.">
        <title>Structural dynamics of cereal mitochondrial genomes as revealed by complete nucleotide sequencing of the wheat mitochondrial genome.</title>
        <authorList>
            <person name="Ogihara Y."/>
            <person name="Yamazaki Y."/>
            <person name="Murai K."/>
            <person name="Kanno A."/>
            <person name="Terachi T."/>
            <person name="Shiina T."/>
            <person name="Miyashita N."/>
            <person name="Nasuda S."/>
            <person name="Nakamura C."/>
            <person name="Mori N."/>
            <person name="Takumi S."/>
            <person name="Murata M."/>
            <person name="Futo S."/>
            <person name="Tsunewaki K."/>
        </authorList>
    </citation>
    <scope>NUCLEOTIDE SEQUENCE</scope>
    <source>
        <strain evidence="7">cv. Chinese Spring</strain>
        <tissue evidence="6">Etiolated seedling</tissue>
    </source>
</reference>
<feature type="non-terminal residue" evidence="5">
    <location>
        <position position="1"/>
    </location>
</feature>
<keyword evidence="3 4" id="KW-0687">Ribonucleoprotein</keyword>
<evidence type="ECO:0000313" key="6">
    <source>
        <dbReference type="EMBL" id="BAE47696.1"/>
    </source>
</evidence>
<dbReference type="EMBL" id="EU534409">
    <property type="protein sequence ID" value="ACA62641.1"/>
    <property type="molecule type" value="Genomic_DNA"/>
</dbReference>
<evidence type="ECO:0000256" key="4">
    <source>
        <dbReference type="RuleBase" id="RU003485"/>
    </source>
</evidence>
<evidence type="ECO:0000256" key="2">
    <source>
        <dbReference type="ARBA" id="ARBA00022980"/>
    </source>
</evidence>
<dbReference type="eggNOG" id="KOG0899">
    <property type="taxonomic scope" value="Eukaryota"/>
</dbReference>
<dbReference type="AlphaFoldDB" id="Q332M6"/>
<dbReference type="InterPro" id="IPR023575">
    <property type="entry name" value="Ribosomal_uS19_SF"/>
</dbReference>
<evidence type="ECO:0000256" key="3">
    <source>
        <dbReference type="ARBA" id="ARBA00023274"/>
    </source>
</evidence>
<organism evidence="5">
    <name type="scientific">Triticum aestivum</name>
    <name type="common">Wheat</name>
    <dbReference type="NCBI Taxonomy" id="4565"/>
    <lineage>
        <taxon>Eukaryota</taxon>
        <taxon>Viridiplantae</taxon>
        <taxon>Streptophyta</taxon>
        <taxon>Embryophyta</taxon>
        <taxon>Tracheophyta</taxon>
        <taxon>Spermatophyta</taxon>
        <taxon>Magnoliopsida</taxon>
        <taxon>Liliopsida</taxon>
        <taxon>Poales</taxon>
        <taxon>Poaceae</taxon>
        <taxon>BOP clade</taxon>
        <taxon>Pooideae</taxon>
        <taxon>Triticodae</taxon>
        <taxon>Triticeae</taxon>
        <taxon>Triticinae</taxon>
        <taxon>Triticum</taxon>
    </lineage>
</organism>
<dbReference type="SUPFAM" id="SSF54570">
    <property type="entry name" value="Ribosomal protein S19"/>
    <property type="match status" value="1"/>
</dbReference>
<geneLocation type="mitochondrion" evidence="5"/>
<dbReference type="EMBL" id="AP008982">
    <property type="protein sequence ID" value="BAE47696.1"/>
    <property type="molecule type" value="Genomic_DNA"/>
</dbReference>
<proteinExistence type="inferred from homology"/>
<dbReference type="STRING" id="4565.Q332M6"/>
<dbReference type="GO" id="GO:0003735">
    <property type="term" value="F:structural constituent of ribosome"/>
    <property type="evidence" value="ECO:0007669"/>
    <property type="project" value="InterPro"/>
</dbReference>
<dbReference type="PANTHER" id="PTHR11880:SF67">
    <property type="entry name" value="SMALL RIBOSOMAL SUBUNIT PROTEIN US19M"/>
    <property type="match status" value="1"/>
</dbReference>
<dbReference type="PRINTS" id="PR00975">
    <property type="entry name" value="RIBOSOMALS19"/>
</dbReference>
<evidence type="ECO:0000313" key="5">
    <source>
        <dbReference type="EMBL" id="ACA62641.1"/>
    </source>
</evidence>
<dbReference type="GO" id="GO:0005840">
    <property type="term" value="C:ribosome"/>
    <property type="evidence" value="ECO:0007669"/>
    <property type="project" value="UniProtKB-KW"/>
</dbReference>
<accession>Q332M6</accession>
<name>Q332M6_WHEAT</name>
<keyword evidence="7" id="KW-1185">Reference proteome</keyword>
<dbReference type="KEGG" id="taes:34688773"/>